<proteinExistence type="predicted"/>
<dbReference type="AlphaFoldDB" id="A0A6P1THE5"/>
<accession>A0A6P1THE5</accession>
<dbReference type="SUPFAM" id="SSF46689">
    <property type="entry name" value="Homeodomain-like"/>
    <property type="match status" value="1"/>
</dbReference>
<evidence type="ECO:0000313" key="5">
    <source>
        <dbReference type="Proteomes" id="UP000464314"/>
    </source>
</evidence>
<dbReference type="RefSeq" id="WP_161837474.1">
    <property type="nucleotide sequence ID" value="NZ_CP048000.1"/>
</dbReference>
<dbReference type="GO" id="GO:0003677">
    <property type="term" value="F:DNA binding"/>
    <property type="evidence" value="ECO:0007669"/>
    <property type="project" value="UniProtKB-UniRule"/>
</dbReference>
<dbReference type="EMBL" id="CP048000">
    <property type="protein sequence ID" value="QHQ60640.1"/>
    <property type="molecule type" value="Genomic_DNA"/>
</dbReference>
<dbReference type="InterPro" id="IPR050624">
    <property type="entry name" value="HTH-type_Tx_Regulator"/>
</dbReference>
<reference evidence="4 5" key="1">
    <citation type="submission" date="2020-01" db="EMBL/GenBank/DDBJ databases">
        <title>Genome analysis of Anaerocolumna sp. CBA3638.</title>
        <authorList>
            <person name="Kim J."/>
            <person name="Roh S.W."/>
        </authorList>
    </citation>
    <scope>NUCLEOTIDE SEQUENCE [LARGE SCALE GENOMIC DNA]</scope>
    <source>
        <strain evidence="4 5">CBA3638</strain>
    </source>
</reference>
<keyword evidence="5" id="KW-1185">Reference proteome</keyword>
<sequence length="193" mass="22144">MEDKKADIYNCGKELFSSKGFKDTNVADITKKAGVSVGTFYNYYPSKEKLFMEIFMNENVKLKKRMMSSVNPEDTPLDFIKGFLSMNIAGMKSNPILKEWYNRDVFNKIENLYRQENGNDSVNFIYGNSLEMVTKWQGEGKMRSDLSSELIMAIFAALINIDTHKEEIGLQYFPEVLDSITEFVIKGLMDTGK</sequence>
<organism evidence="4 5">
    <name type="scientific">Anaerocolumna sedimenticola</name>
    <dbReference type="NCBI Taxonomy" id="2696063"/>
    <lineage>
        <taxon>Bacteria</taxon>
        <taxon>Bacillati</taxon>
        <taxon>Bacillota</taxon>
        <taxon>Clostridia</taxon>
        <taxon>Lachnospirales</taxon>
        <taxon>Lachnospiraceae</taxon>
        <taxon>Anaerocolumna</taxon>
    </lineage>
</organism>
<dbReference type="PANTHER" id="PTHR43479:SF11">
    <property type="entry name" value="ACREF_ENVCD OPERON REPRESSOR-RELATED"/>
    <property type="match status" value="1"/>
</dbReference>
<dbReference type="InterPro" id="IPR009057">
    <property type="entry name" value="Homeodomain-like_sf"/>
</dbReference>
<dbReference type="Proteomes" id="UP000464314">
    <property type="component" value="Chromosome"/>
</dbReference>
<evidence type="ECO:0000259" key="3">
    <source>
        <dbReference type="PROSITE" id="PS50977"/>
    </source>
</evidence>
<evidence type="ECO:0000256" key="1">
    <source>
        <dbReference type="ARBA" id="ARBA00023125"/>
    </source>
</evidence>
<name>A0A6P1THE5_9FIRM</name>
<dbReference type="KEGG" id="anr:Ana3638_07545"/>
<gene>
    <name evidence="4" type="ORF">Ana3638_07545</name>
</gene>
<dbReference type="InterPro" id="IPR001647">
    <property type="entry name" value="HTH_TetR"/>
</dbReference>
<dbReference type="PRINTS" id="PR00455">
    <property type="entry name" value="HTHTETR"/>
</dbReference>
<keyword evidence="1 2" id="KW-0238">DNA-binding</keyword>
<dbReference type="Pfam" id="PF00440">
    <property type="entry name" value="TetR_N"/>
    <property type="match status" value="1"/>
</dbReference>
<protein>
    <submittedName>
        <fullName evidence="4">TetR family transcriptional regulator</fullName>
    </submittedName>
</protein>
<evidence type="ECO:0000313" key="4">
    <source>
        <dbReference type="EMBL" id="QHQ60640.1"/>
    </source>
</evidence>
<dbReference type="PANTHER" id="PTHR43479">
    <property type="entry name" value="ACREF/ENVCD OPERON REPRESSOR-RELATED"/>
    <property type="match status" value="1"/>
</dbReference>
<feature type="domain" description="HTH tetR-type" evidence="3">
    <location>
        <begin position="2"/>
        <end position="62"/>
    </location>
</feature>
<dbReference type="Gene3D" id="1.10.357.10">
    <property type="entry name" value="Tetracycline Repressor, domain 2"/>
    <property type="match status" value="1"/>
</dbReference>
<evidence type="ECO:0000256" key="2">
    <source>
        <dbReference type="PROSITE-ProRule" id="PRU00335"/>
    </source>
</evidence>
<dbReference type="PROSITE" id="PS50977">
    <property type="entry name" value="HTH_TETR_2"/>
    <property type="match status" value="1"/>
</dbReference>
<feature type="DNA-binding region" description="H-T-H motif" evidence="2">
    <location>
        <begin position="25"/>
        <end position="44"/>
    </location>
</feature>